<protein>
    <recommendedName>
        <fullName evidence="3">DUF5343 domain-containing protein</fullName>
    </recommendedName>
</protein>
<dbReference type="Pfam" id="PF17278">
    <property type="entry name" value="DUF5343"/>
    <property type="match status" value="1"/>
</dbReference>
<dbReference type="OrthoDB" id="9979162at2"/>
<dbReference type="Proteomes" id="UP000322214">
    <property type="component" value="Chromosome"/>
</dbReference>
<evidence type="ECO:0000313" key="2">
    <source>
        <dbReference type="Proteomes" id="UP000322214"/>
    </source>
</evidence>
<gene>
    <name evidence="1" type="ORF">MFFC18_15560</name>
</gene>
<evidence type="ECO:0008006" key="3">
    <source>
        <dbReference type="Google" id="ProtNLM"/>
    </source>
</evidence>
<dbReference type="KEGG" id="mff:MFFC18_15560"/>
<reference evidence="1 2" key="1">
    <citation type="submission" date="2019-08" db="EMBL/GenBank/DDBJ databases">
        <title>Deep-cultivation of Planctomycetes and their phenomic and genomic characterization uncovers novel biology.</title>
        <authorList>
            <person name="Wiegand S."/>
            <person name="Jogler M."/>
            <person name="Boedeker C."/>
            <person name="Pinto D."/>
            <person name="Vollmers J."/>
            <person name="Rivas-Marin E."/>
            <person name="Kohn T."/>
            <person name="Peeters S.H."/>
            <person name="Heuer A."/>
            <person name="Rast P."/>
            <person name="Oberbeckmann S."/>
            <person name="Bunk B."/>
            <person name="Jeske O."/>
            <person name="Meyerdierks A."/>
            <person name="Storesund J.E."/>
            <person name="Kallscheuer N."/>
            <person name="Luecker S."/>
            <person name="Lage O.M."/>
            <person name="Pohl T."/>
            <person name="Merkel B.J."/>
            <person name="Hornburger P."/>
            <person name="Mueller R.-W."/>
            <person name="Bruemmer F."/>
            <person name="Labrenz M."/>
            <person name="Spormann A.M."/>
            <person name="Op den Camp H."/>
            <person name="Overmann J."/>
            <person name="Amann R."/>
            <person name="Jetten M.S.M."/>
            <person name="Mascher T."/>
            <person name="Medema M.H."/>
            <person name="Devos D.P."/>
            <person name="Kaster A.-K."/>
            <person name="Ovreas L."/>
            <person name="Rohde M."/>
            <person name="Galperin M.Y."/>
            <person name="Jogler C."/>
        </authorList>
    </citation>
    <scope>NUCLEOTIDE SEQUENCE [LARGE SCALE GENOMIC DNA]</scope>
    <source>
        <strain evidence="1 2">FC18</strain>
    </source>
</reference>
<dbReference type="AlphaFoldDB" id="A0A5B9P520"/>
<evidence type="ECO:0000313" key="1">
    <source>
        <dbReference type="EMBL" id="QEG21697.1"/>
    </source>
</evidence>
<organism evidence="1 2">
    <name type="scientific">Mariniblastus fucicola</name>
    <dbReference type="NCBI Taxonomy" id="980251"/>
    <lineage>
        <taxon>Bacteria</taxon>
        <taxon>Pseudomonadati</taxon>
        <taxon>Planctomycetota</taxon>
        <taxon>Planctomycetia</taxon>
        <taxon>Pirellulales</taxon>
        <taxon>Pirellulaceae</taxon>
        <taxon>Mariniblastus</taxon>
    </lineage>
</organism>
<dbReference type="InterPro" id="IPR035235">
    <property type="entry name" value="DUF5343"/>
</dbReference>
<dbReference type="EMBL" id="CP042912">
    <property type="protein sequence ID" value="QEG21697.1"/>
    <property type="molecule type" value="Genomic_DNA"/>
</dbReference>
<sequence>MRKFLKQVPERPKPPKVNNDLLAAWELGGSNSNSIIRVLKEIGLLDSSNQPTEIYDAFMQPNVGPAVLGEQVKTTYAKFFASTHEPYNDDVELKRLFNIHSGGSDSTLRDQIHTFKVLCEFATFDGVPSTESDSGQPAVAELNAQSRTANNSSATSTAAMHIDLHIHLPENKTTREYEAIIQDIARYIYRHEDLRDGQ</sequence>
<proteinExistence type="predicted"/>
<keyword evidence="2" id="KW-1185">Reference proteome</keyword>
<name>A0A5B9P520_9BACT</name>
<accession>A0A5B9P520</accession>